<keyword evidence="2" id="KW-0732">Signal</keyword>
<proteinExistence type="predicted"/>
<accession>A0AAD5D7G4</accession>
<dbReference type="AlphaFoldDB" id="A0AAD5D7G4"/>
<name>A0AAD5D7G4_AMBAR</name>
<dbReference type="InterPro" id="IPR025287">
    <property type="entry name" value="WAK_GUB"/>
</dbReference>
<dbReference type="GO" id="GO:0030247">
    <property type="term" value="F:polysaccharide binding"/>
    <property type="evidence" value="ECO:0007669"/>
    <property type="project" value="InterPro"/>
</dbReference>
<dbReference type="EMBL" id="JAMZMK010003901">
    <property type="protein sequence ID" value="KAI7754309.1"/>
    <property type="molecule type" value="Genomic_DNA"/>
</dbReference>
<dbReference type="GO" id="GO:0016020">
    <property type="term" value="C:membrane"/>
    <property type="evidence" value="ECO:0007669"/>
    <property type="project" value="UniProtKB-SubCell"/>
</dbReference>
<keyword evidence="5" id="KW-1185">Reference proteome</keyword>
<feature type="domain" description="Wall-associated receptor kinase galacturonan-binding" evidence="3">
    <location>
        <begin position="263"/>
        <end position="319"/>
    </location>
</feature>
<evidence type="ECO:0000313" key="4">
    <source>
        <dbReference type="EMBL" id="KAI7754309.1"/>
    </source>
</evidence>
<evidence type="ECO:0000256" key="2">
    <source>
        <dbReference type="ARBA" id="ARBA00022729"/>
    </source>
</evidence>
<evidence type="ECO:0000313" key="5">
    <source>
        <dbReference type="Proteomes" id="UP001206925"/>
    </source>
</evidence>
<dbReference type="PANTHER" id="PTHR33491">
    <property type="entry name" value="OSJNBA0016N04.9 PROTEIN"/>
    <property type="match status" value="1"/>
</dbReference>
<comment type="caution">
    <text evidence="4">The sequence shown here is derived from an EMBL/GenBank/DDBJ whole genome shotgun (WGS) entry which is preliminary data.</text>
</comment>
<gene>
    <name evidence="4" type="ORF">M8C21_024825</name>
</gene>
<sequence length="555" mass="60940">MIPYPFGIGADCSVNPWYVVECNSSTPYLPALDHLEVLGVILKSQTVTVNMPTHSGCQNPVRNSSNATSFDLGGSPFLYSKLHNKIVFEGCGVASMMSNGHVVTGCSTACLNVTLGDRNNCFGIGCCQITIPMSLKSYNIHFTGLERQGADRGCGSAFLVDATSYDPFTSKKTTFTPVSLLWTLTAFELITCCDNKQPDSIPVKMFDGTTVNSLRCNVESTSLTYSNTDIPAISRKCKAGSNPYLPDTYSRDPEYQKYAKTGCNDTCGEVRIPYPFGIGADCSVNRWYIVDCNSSKPYLPALNHVEVLKIYTENQTVIIGTQKKSSCQKPVQNSIQTMSIDLGRSPFLFSKQNNKLVFEGCGTASLMDNGNVLAACSAACESVTQTDRNNCFGIGCCQITIPNFLKSYSIRLTNLKEEDGRCPSTFLVDETLYGKGWLHVGNSSFIRISLMWTLTDSDQVTCCNGIAPKRSIVHMSNGTSMDTLLCDGWPYGSPYLIDGCASFIYVDDEDTKYCRRCIKRGGYCDYVKIYDDEISSSEKPICLGEERTPPLRLIL</sequence>
<evidence type="ECO:0000256" key="1">
    <source>
        <dbReference type="ARBA" id="ARBA00004167"/>
    </source>
</evidence>
<dbReference type="Pfam" id="PF13947">
    <property type="entry name" value="GUB_WAK_bind"/>
    <property type="match status" value="1"/>
</dbReference>
<organism evidence="4 5">
    <name type="scientific">Ambrosia artemisiifolia</name>
    <name type="common">Common ragweed</name>
    <dbReference type="NCBI Taxonomy" id="4212"/>
    <lineage>
        <taxon>Eukaryota</taxon>
        <taxon>Viridiplantae</taxon>
        <taxon>Streptophyta</taxon>
        <taxon>Embryophyta</taxon>
        <taxon>Tracheophyta</taxon>
        <taxon>Spermatophyta</taxon>
        <taxon>Magnoliopsida</taxon>
        <taxon>eudicotyledons</taxon>
        <taxon>Gunneridae</taxon>
        <taxon>Pentapetalae</taxon>
        <taxon>asterids</taxon>
        <taxon>campanulids</taxon>
        <taxon>Asterales</taxon>
        <taxon>Asteraceae</taxon>
        <taxon>Asteroideae</taxon>
        <taxon>Heliantheae alliance</taxon>
        <taxon>Heliantheae</taxon>
        <taxon>Ambrosia</taxon>
    </lineage>
</organism>
<dbReference type="Proteomes" id="UP001206925">
    <property type="component" value="Unassembled WGS sequence"/>
</dbReference>
<feature type="non-terminal residue" evidence="4">
    <location>
        <position position="1"/>
    </location>
</feature>
<reference evidence="4" key="1">
    <citation type="submission" date="2022-06" db="EMBL/GenBank/DDBJ databases">
        <title>Uncovering the hologenomic basis of an extraordinary plant invasion.</title>
        <authorList>
            <person name="Bieker V.C."/>
            <person name="Martin M.D."/>
            <person name="Gilbert T."/>
            <person name="Hodgins K."/>
            <person name="Battlay P."/>
            <person name="Petersen B."/>
            <person name="Wilson J."/>
        </authorList>
    </citation>
    <scope>NUCLEOTIDE SEQUENCE</scope>
    <source>
        <strain evidence="4">AA19_3_7</strain>
        <tissue evidence="4">Leaf</tissue>
    </source>
</reference>
<evidence type="ECO:0000259" key="3">
    <source>
        <dbReference type="Pfam" id="PF13947"/>
    </source>
</evidence>
<comment type="subcellular location">
    <subcellularLocation>
        <location evidence="1">Membrane</location>
        <topology evidence="1">Single-pass membrane protein</topology>
    </subcellularLocation>
</comment>
<protein>
    <recommendedName>
        <fullName evidence="3">Wall-associated receptor kinase galacturonan-binding domain-containing protein</fullName>
    </recommendedName>
</protein>